<feature type="coiled-coil region" evidence="1">
    <location>
        <begin position="394"/>
        <end position="421"/>
    </location>
</feature>
<dbReference type="KEGG" id="cjap:GWK36_09400"/>
<dbReference type="Proteomes" id="UP000502699">
    <property type="component" value="Chromosome"/>
</dbReference>
<dbReference type="InterPro" id="IPR007139">
    <property type="entry name" value="DUF349"/>
</dbReference>
<protein>
    <submittedName>
        <fullName evidence="3">DUF349 domain-containing protein</fullName>
    </submittedName>
</protein>
<evidence type="ECO:0000256" key="2">
    <source>
        <dbReference type="SAM" id="MobiDB-lite"/>
    </source>
</evidence>
<organism evidence="3 4">
    <name type="scientific">Caldichromatium japonicum</name>
    <dbReference type="NCBI Taxonomy" id="2699430"/>
    <lineage>
        <taxon>Bacteria</taxon>
        <taxon>Pseudomonadati</taxon>
        <taxon>Pseudomonadota</taxon>
        <taxon>Gammaproteobacteria</taxon>
        <taxon>Chromatiales</taxon>
        <taxon>Chromatiaceae</taxon>
        <taxon>Caldichromatium</taxon>
    </lineage>
</organism>
<keyword evidence="1" id="KW-0175">Coiled coil</keyword>
<feature type="region of interest" description="Disordered" evidence="2">
    <location>
        <begin position="279"/>
        <end position="327"/>
    </location>
</feature>
<reference evidence="4" key="1">
    <citation type="submission" date="2020-01" db="EMBL/GenBank/DDBJ databases">
        <title>Caldichromatium gen. nov., sp. nov., a thermophilic purple sulfur bacterium member of the family Chromatiaceae isolated from Nakabusa hot spring, Japan.</title>
        <authorList>
            <person name="Saini M.K."/>
            <person name="Hanada S."/>
            <person name="Tank M."/>
        </authorList>
    </citation>
    <scope>NUCLEOTIDE SEQUENCE [LARGE SCALE GENOMIC DNA]</scope>
    <source>
        <strain evidence="4">No.7</strain>
    </source>
</reference>
<feature type="coiled-coil region" evidence="1">
    <location>
        <begin position="716"/>
        <end position="782"/>
    </location>
</feature>
<feature type="compositionally biased region" description="Polar residues" evidence="2">
    <location>
        <begin position="280"/>
        <end position="293"/>
    </location>
</feature>
<dbReference type="Pfam" id="PF03993">
    <property type="entry name" value="DUF349"/>
    <property type="match status" value="3"/>
</dbReference>
<accession>A0A6G7VDR4</accession>
<gene>
    <name evidence="3" type="ORF">GWK36_09400</name>
</gene>
<evidence type="ECO:0000313" key="4">
    <source>
        <dbReference type="Proteomes" id="UP000502699"/>
    </source>
</evidence>
<name>A0A6G7VDR4_9GAMM</name>
<keyword evidence="4" id="KW-1185">Reference proteome</keyword>
<feature type="compositionally biased region" description="Polar residues" evidence="2">
    <location>
        <begin position="306"/>
        <end position="315"/>
    </location>
</feature>
<feature type="region of interest" description="Disordered" evidence="2">
    <location>
        <begin position="1"/>
        <end position="37"/>
    </location>
</feature>
<dbReference type="SUPFAM" id="SSF48371">
    <property type="entry name" value="ARM repeat"/>
    <property type="match status" value="1"/>
</dbReference>
<sequence>MLFQRLLKGRKSPAEVTGSQVAAPSSPTKPAPSPGHLIEQALHDHDPARRLAAIAQLNELEILVRLGGKDSPPEVRTAAVARLLDCLCQPHSDLPGNWHELLGQIQEGSQLARLAHSAHDPRVRRAAIECITDPETLATCAIQDASPANRWAALERIEDQSVLEKVVRGIGKRDKRVYRLAREKLRLIAERAERPRLVRQRCEELCAQAERLGRLGQWNQDRALLDYLDRQWAMIQDEAEPEWRERFDHERARFLEAYAAHLNAQSTAAVLAPIADKTETTPAANSDQSTTATHPAANEGHGDPESATQSQTATEGPQLPAKQGDQPIPGIETLIRLTAQAERLLYASKPLDHKQVQRLLERGRARIGQWPDTEQAHTFQRYAERLEGRLRTQRRHAEQRLRQFSDRLAELEDHLQDGELKKADPLFQSLTAALELIRISGIDAASIAEFEQRLRLLAPRLRELQNWRRWGGDQHRENLCTEMEALIDQEIPLEVLTERLHRLQMDWKRIDRTGAPVNQALWERFHAASERVYARCRPFMEAQAEEREANRLAREQICERIEDFLAKVDWERVDWKKTLQAERELRQAWAAIGPTEGRIRRALERRFYQSLRLLDRHLDAERERNQVEKRELIARVQALIEHPDLEEAIAQTKALQRQWQTTVPGRQRDENRLWHAFRSACDAVFARRTAQQQVQAQEQARQLALLDSICAEAEQIAATEQDCKRLAAAQRELNTRWYEATESLTLARPASAAIHRRWNACRQALERQRQTLEQRQRQTELEQFAKRAALCERIEQAALKGEETALDTQNLRQEWAELPTLQEARLANALAARFERALAALADETARSELCRAAAGNAPRRAELCLQLEIAAGVETPPELADQRLRLQVARLAERLGERESGLQPRGLDLLVDWYLLGPAPQDQGLEQRFERAKAALLAEHPTVTDRSG</sequence>
<evidence type="ECO:0000313" key="3">
    <source>
        <dbReference type="EMBL" id="QIK38161.1"/>
    </source>
</evidence>
<dbReference type="AlphaFoldDB" id="A0A6G7VDR4"/>
<dbReference type="RefSeq" id="WP_166270925.1">
    <property type="nucleotide sequence ID" value="NZ_CP048029.1"/>
</dbReference>
<dbReference type="InterPro" id="IPR016024">
    <property type="entry name" value="ARM-type_fold"/>
</dbReference>
<evidence type="ECO:0000256" key="1">
    <source>
        <dbReference type="SAM" id="Coils"/>
    </source>
</evidence>
<dbReference type="EMBL" id="CP048029">
    <property type="protein sequence ID" value="QIK38161.1"/>
    <property type="molecule type" value="Genomic_DNA"/>
</dbReference>
<proteinExistence type="predicted"/>